<comment type="caution">
    <text evidence="1">The sequence shown here is derived from an EMBL/GenBank/DDBJ whole genome shotgun (WGS) entry which is preliminary data.</text>
</comment>
<protein>
    <recommendedName>
        <fullName evidence="3">RNase H type-1 domain-containing protein</fullName>
    </recommendedName>
</protein>
<gene>
    <name evidence="1" type="ORF">Gohar_004419</name>
</gene>
<dbReference type="AlphaFoldDB" id="A0A7J9H5G5"/>
<dbReference type="EMBL" id="JABFAD010000008">
    <property type="protein sequence ID" value="MBA0804858.1"/>
    <property type="molecule type" value="Genomic_DNA"/>
</dbReference>
<evidence type="ECO:0008006" key="3">
    <source>
        <dbReference type="Google" id="ProtNLM"/>
    </source>
</evidence>
<organism evidence="1 2">
    <name type="scientific">Gossypium harknessii</name>
    <dbReference type="NCBI Taxonomy" id="34285"/>
    <lineage>
        <taxon>Eukaryota</taxon>
        <taxon>Viridiplantae</taxon>
        <taxon>Streptophyta</taxon>
        <taxon>Embryophyta</taxon>
        <taxon>Tracheophyta</taxon>
        <taxon>Spermatophyta</taxon>
        <taxon>Magnoliopsida</taxon>
        <taxon>eudicotyledons</taxon>
        <taxon>Gunneridae</taxon>
        <taxon>Pentapetalae</taxon>
        <taxon>rosids</taxon>
        <taxon>malvids</taxon>
        <taxon>Malvales</taxon>
        <taxon>Malvaceae</taxon>
        <taxon>Malvoideae</taxon>
        <taxon>Gossypium</taxon>
    </lineage>
</organism>
<evidence type="ECO:0000313" key="2">
    <source>
        <dbReference type="Proteomes" id="UP000593560"/>
    </source>
</evidence>
<dbReference type="OrthoDB" id="972793at2759"/>
<evidence type="ECO:0000313" key="1">
    <source>
        <dbReference type="EMBL" id="MBA0804858.1"/>
    </source>
</evidence>
<dbReference type="Proteomes" id="UP000593560">
    <property type="component" value="Unassembled WGS sequence"/>
</dbReference>
<proteinExistence type="predicted"/>
<accession>A0A7J9H5G5</accession>
<sequence>MARHLEELSKKANRVAGCAPIKEIKARANSFESIEFRFIPRQKNRAVHLLVEEGRRCGAPWF</sequence>
<reference evidence="1 2" key="1">
    <citation type="journal article" date="2019" name="Genome Biol. Evol.">
        <title>Insights into the evolution of the New World diploid cottons (Gossypium, subgenus Houzingenia) based on genome sequencing.</title>
        <authorList>
            <person name="Grover C.E."/>
            <person name="Arick M.A. 2nd"/>
            <person name="Thrash A."/>
            <person name="Conover J.L."/>
            <person name="Sanders W.S."/>
            <person name="Peterson D.G."/>
            <person name="Frelichowski J.E."/>
            <person name="Scheffler J.A."/>
            <person name="Scheffler B.E."/>
            <person name="Wendel J.F."/>
        </authorList>
    </citation>
    <scope>NUCLEOTIDE SEQUENCE [LARGE SCALE GENOMIC DNA]</scope>
    <source>
        <strain evidence="1">0</strain>
        <tissue evidence="1">Leaf</tissue>
    </source>
</reference>
<name>A0A7J9H5G5_9ROSI</name>
<keyword evidence="2" id="KW-1185">Reference proteome</keyword>